<dbReference type="EMBL" id="LR536450">
    <property type="protein sequence ID" value="VFU10921.1"/>
    <property type="molecule type" value="Genomic_DNA"/>
</dbReference>
<dbReference type="InterPro" id="IPR014710">
    <property type="entry name" value="RmlC-like_jellyroll"/>
</dbReference>
<evidence type="ECO:0000259" key="1">
    <source>
        <dbReference type="PROSITE" id="PS50042"/>
    </source>
</evidence>
<proteinExistence type="predicted"/>
<dbReference type="AlphaFoldDB" id="A0A4U8Z5V7"/>
<protein>
    <recommendedName>
        <fullName evidence="1">Cyclic nucleotide-binding domain-containing protein</fullName>
    </recommendedName>
</protein>
<dbReference type="Gene3D" id="2.60.120.10">
    <property type="entry name" value="Jelly Rolls"/>
    <property type="match status" value="1"/>
</dbReference>
<dbReference type="InterPro" id="IPR018490">
    <property type="entry name" value="cNMP-bd_dom_sf"/>
</dbReference>
<accession>A0A4U8Z5V7</accession>
<feature type="domain" description="Cyclic nucleotide-binding" evidence="1">
    <location>
        <begin position="1"/>
        <end position="79"/>
    </location>
</feature>
<sequence length="82" mass="8907">MLSRSFKTGETIFKHADPMAELYCVESGRLGLYRGDRQLLVVGPNGIFGEMSSIENELSDATSIAETDVTLAAVSQKGFVLH</sequence>
<evidence type="ECO:0000313" key="3">
    <source>
        <dbReference type="Proteomes" id="UP000294360"/>
    </source>
</evidence>
<dbReference type="CDD" id="cd00038">
    <property type="entry name" value="CAP_ED"/>
    <property type="match status" value="1"/>
</dbReference>
<dbReference type="InterPro" id="IPR000595">
    <property type="entry name" value="cNMP-bd_dom"/>
</dbReference>
<organism evidence="2 3">
    <name type="scientific">Methylocella tundrae</name>
    <dbReference type="NCBI Taxonomy" id="227605"/>
    <lineage>
        <taxon>Bacteria</taxon>
        <taxon>Pseudomonadati</taxon>
        <taxon>Pseudomonadota</taxon>
        <taxon>Alphaproteobacteria</taxon>
        <taxon>Hyphomicrobiales</taxon>
        <taxon>Beijerinckiaceae</taxon>
        <taxon>Methylocella</taxon>
    </lineage>
</organism>
<dbReference type="Pfam" id="PF00027">
    <property type="entry name" value="cNMP_binding"/>
    <property type="match status" value="1"/>
</dbReference>
<dbReference type="Proteomes" id="UP000294360">
    <property type="component" value="Chromosome"/>
</dbReference>
<dbReference type="PROSITE" id="PS50042">
    <property type="entry name" value="CNMP_BINDING_3"/>
    <property type="match status" value="1"/>
</dbReference>
<evidence type="ECO:0000313" key="2">
    <source>
        <dbReference type="EMBL" id="VFU10921.1"/>
    </source>
</evidence>
<reference evidence="2 3" key="1">
    <citation type="submission" date="2019-03" db="EMBL/GenBank/DDBJ databases">
        <authorList>
            <person name="Kox A.R. M."/>
        </authorList>
    </citation>
    <scope>NUCLEOTIDE SEQUENCE [LARGE SCALE GENOMIC DNA]</scope>
    <source>
        <strain evidence="2">MTUNDRAET4 annotated genome</strain>
    </source>
</reference>
<gene>
    <name evidence="2" type="ORF">MTUNDRAET4_4040</name>
</gene>
<name>A0A4U8Z5V7_METTU</name>
<dbReference type="KEGG" id="mtun:MTUNDRAET4_4040"/>
<dbReference type="SUPFAM" id="SSF51206">
    <property type="entry name" value="cAMP-binding domain-like"/>
    <property type="match status" value="1"/>
</dbReference>